<organism evidence="1 2">
    <name type="scientific">Govanella unica</name>
    <dbReference type="NCBI Taxonomy" id="2975056"/>
    <lineage>
        <taxon>Bacteria</taxon>
        <taxon>Pseudomonadati</taxon>
        <taxon>Pseudomonadota</taxon>
        <taxon>Alphaproteobacteria</taxon>
        <taxon>Emcibacterales</taxon>
        <taxon>Govanellaceae</taxon>
        <taxon>Govanella</taxon>
    </lineage>
</organism>
<keyword evidence="2" id="KW-1185">Reference proteome</keyword>
<proteinExistence type="predicted"/>
<protein>
    <submittedName>
        <fullName evidence="1">Uncharacterized protein</fullName>
    </submittedName>
</protein>
<gene>
    <name evidence="1" type="ORF">NYP16_08180</name>
</gene>
<reference evidence="1" key="1">
    <citation type="submission" date="2022-08" db="EMBL/GenBank/DDBJ databases">
        <authorList>
            <person name="Vandamme P."/>
            <person name="Hettiarachchi A."/>
            <person name="Peeters C."/>
            <person name="Cnockaert M."/>
            <person name="Carlier A."/>
        </authorList>
    </citation>
    <scope>NUCLEOTIDE SEQUENCE</scope>
    <source>
        <strain evidence="1">LMG 31809</strain>
    </source>
</reference>
<dbReference type="RefSeq" id="WP_274943633.1">
    <property type="nucleotide sequence ID" value="NZ_JANWOI010000003.1"/>
</dbReference>
<dbReference type="AlphaFoldDB" id="A0A9X3TXR9"/>
<dbReference type="EMBL" id="JANWOI010000003">
    <property type="protein sequence ID" value="MDA5193926.1"/>
    <property type="molecule type" value="Genomic_DNA"/>
</dbReference>
<comment type="caution">
    <text evidence="1">The sequence shown here is derived from an EMBL/GenBank/DDBJ whole genome shotgun (WGS) entry which is preliminary data.</text>
</comment>
<sequence>MPILGMLRLMKGLKRAVGTCRENNWESVLAMLQTMAPEAQA</sequence>
<evidence type="ECO:0000313" key="2">
    <source>
        <dbReference type="Proteomes" id="UP001141619"/>
    </source>
</evidence>
<reference evidence="1" key="2">
    <citation type="journal article" date="2023" name="Syst. Appl. Microbiol.">
        <title>Govania unica gen. nov., sp. nov., a rare biosphere bacterium that represents a novel family in the class Alphaproteobacteria.</title>
        <authorList>
            <person name="Vandamme P."/>
            <person name="Peeters C."/>
            <person name="Hettiarachchi A."/>
            <person name="Cnockaert M."/>
            <person name="Carlier A."/>
        </authorList>
    </citation>
    <scope>NUCLEOTIDE SEQUENCE</scope>
    <source>
        <strain evidence="1">LMG 31809</strain>
    </source>
</reference>
<evidence type="ECO:0000313" key="1">
    <source>
        <dbReference type="EMBL" id="MDA5193926.1"/>
    </source>
</evidence>
<name>A0A9X3TXR9_9PROT</name>
<accession>A0A9X3TXR9</accession>
<dbReference type="Proteomes" id="UP001141619">
    <property type="component" value="Unassembled WGS sequence"/>
</dbReference>